<reference evidence="1 2" key="1">
    <citation type="submission" date="2019-06" db="EMBL/GenBank/DDBJ databases">
        <title>Streptomyces sporangiiformans sp. nov., a novel actinomycete isolated from soil in Mount Song.</title>
        <authorList>
            <person name="Han L."/>
        </authorList>
    </citation>
    <scope>NUCLEOTIDE SEQUENCE [LARGE SCALE GENOMIC DNA]</scope>
    <source>
        <strain evidence="1 2">NEAU-SSA 1</strain>
    </source>
</reference>
<comment type="caution">
    <text evidence="1">The sequence shown here is derived from an EMBL/GenBank/DDBJ whole genome shotgun (WGS) entry which is preliminary data.</text>
</comment>
<proteinExistence type="predicted"/>
<name>A0A505D502_9ACTN</name>
<dbReference type="OrthoDB" id="4193615at2"/>
<accession>A0A505D502</accession>
<organism evidence="1 2">
    <name type="scientific">Streptomyces sporangiiformans</name>
    <dbReference type="NCBI Taxonomy" id="2315329"/>
    <lineage>
        <taxon>Bacteria</taxon>
        <taxon>Bacillati</taxon>
        <taxon>Actinomycetota</taxon>
        <taxon>Actinomycetes</taxon>
        <taxon>Kitasatosporales</taxon>
        <taxon>Streptomycetaceae</taxon>
        <taxon>Streptomyces</taxon>
    </lineage>
</organism>
<evidence type="ECO:0000313" key="2">
    <source>
        <dbReference type="Proteomes" id="UP000317378"/>
    </source>
</evidence>
<dbReference type="RefSeq" id="WP_119104662.1">
    <property type="nucleotide sequence ID" value="NZ_QXMJ01000258.1"/>
</dbReference>
<dbReference type="EMBL" id="VCHX02000258">
    <property type="protein sequence ID" value="TPQ17610.1"/>
    <property type="molecule type" value="Genomic_DNA"/>
</dbReference>
<dbReference type="AlphaFoldDB" id="A0A505D502"/>
<sequence>MLLDPPGLLRPELLPHWPYARAVDQALNQRGIPPGTVRAGHTGREHGQTMYLALTWDVSRCAGPGGIRLTWQDDTGWAYTFLGPGHARPRKPLAALHRTFADPNDIADVADHLVLSRRLLSGERVREWSEASTVRAAIDAFRRWPTG</sequence>
<keyword evidence="2" id="KW-1185">Reference proteome</keyword>
<protein>
    <submittedName>
        <fullName evidence="1">Uncharacterized protein</fullName>
    </submittedName>
</protein>
<dbReference type="Proteomes" id="UP000317378">
    <property type="component" value="Unassembled WGS sequence"/>
</dbReference>
<evidence type="ECO:0000313" key="1">
    <source>
        <dbReference type="EMBL" id="TPQ17610.1"/>
    </source>
</evidence>
<gene>
    <name evidence="1" type="ORF">FGD71_035485</name>
</gene>